<dbReference type="eggNOG" id="arCOG02254">
    <property type="taxonomic scope" value="Archaea"/>
</dbReference>
<dbReference type="Gene3D" id="1.20.1270.110">
    <property type="entry name" value="Uncharacterised protein family UPF0058"/>
    <property type="match status" value="1"/>
</dbReference>
<dbReference type="PANTHER" id="PTHR42203:SF2">
    <property type="entry name" value="UPF0058 PROTEIN MJ1205"/>
    <property type="match status" value="1"/>
</dbReference>
<dbReference type="OrthoDB" id="177623at2157"/>
<protein>
    <submittedName>
        <fullName evidence="1">Uncharacterized protein</fullName>
    </submittedName>
</protein>
<reference evidence="1" key="1">
    <citation type="submission" date="2007-06" db="EMBL/GenBank/DDBJ databases">
        <title>Complete sequence of Methanococcus vannielii SB.</title>
        <authorList>
            <consortium name="US DOE Joint Genome Institute"/>
            <person name="Copeland A."/>
            <person name="Lucas S."/>
            <person name="Lapidus A."/>
            <person name="Barry K."/>
            <person name="Glavina del Rio T."/>
            <person name="Dalin E."/>
            <person name="Tice H."/>
            <person name="Pitluck S."/>
            <person name="Chain P."/>
            <person name="Malfatti S."/>
            <person name="Shin M."/>
            <person name="Vergez L."/>
            <person name="Schmutz J."/>
            <person name="Larimer F."/>
            <person name="Land M."/>
            <person name="Hauser L."/>
            <person name="Kyrpides N."/>
            <person name="Anderson I."/>
            <person name="Sieprawska-Lupa M."/>
            <person name="Whitman W.B."/>
            <person name="Richardson P."/>
        </authorList>
    </citation>
    <scope>NUCLEOTIDE SEQUENCE [LARGE SCALE GENOMIC DNA]</scope>
    <source>
        <strain evidence="1">SB</strain>
    </source>
</reference>
<dbReference type="InterPro" id="IPR002753">
    <property type="entry name" value="UPF0058"/>
</dbReference>
<dbReference type="STRING" id="406327.Mevan_0241"/>
<dbReference type="HOGENOM" id="CLU_167318_0_0_2"/>
<accession>A6UNS8</accession>
<dbReference type="PANTHER" id="PTHR42203">
    <property type="entry name" value="UPF0058 PROTEIN MJ1205"/>
    <property type="match status" value="1"/>
</dbReference>
<proteinExistence type="predicted"/>
<organism evidence="1 2">
    <name type="scientific">Methanococcus vannielii (strain ATCC 35089 / DSM 1224 / JCM 13029 / OCM 148 / SB)</name>
    <dbReference type="NCBI Taxonomy" id="406327"/>
    <lineage>
        <taxon>Archaea</taxon>
        <taxon>Methanobacteriati</taxon>
        <taxon>Methanobacteriota</taxon>
        <taxon>Methanomada group</taxon>
        <taxon>Methanococci</taxon>
        <taxon>Methanococcales</taxon>
        <taxon>Methanococcaceae</taxon>
        <taxon>Methanococcus</taxon>
    </lineage>
</organism>
<dbReference type="RefSeq" id="WP_011972053.1">
    <property type="nucleotide sequence ID" value="NC_009634.1"/>
</dbReference>
<sequence length="121" mass="14102">MHKEQLMELHQFFVHVFRETVPDIMGCEYLKTYEELDVKPHHIHKLKTEQRAAIFLLAACIAEGLSERDDSIPENLSKRLSDNALKYLHLESDSDLDDNQNLKKVKNSLTVQYKGQIKHTV</sequence>
<dbReference type="InterPro" id="IPR036519">
    <property type="entry name" value="UPF0058_sf"/>
</dbReference>
<dbReference type="Pfam" id="PF01893">
    <property type="entry name" value="UPF0058"/>
    <property type="match status" value="1"/>
</dbReference>
<keyword evidence="2" id="KW-1185">Reference proteome</keyword>
<dbReference type="AlphaFoldDB" id="A6UNS8"/>
<dbReference type="GeneID" id="5324955"/>
<name>A6UNS8_METVS</name>
<dbReference type="Proteomes" id="UP000001107">
    <property type="component" value="Chromosome"/>
</dbReference>
<dbReference type="KEGG" id="mvn:Mevan_0241"/>
<evidence type="ECO:0000313" key="2">
    <source>
        <dbReference type="Proteomes" id="UP000001107"/>
    </source>
</evidence>
<evidence type="ECO:0000313" key="1">
    <source>
        <dbReference type="EMBL" id="ABR54150.1"/>
    </source>
</evidence>
<dbReference type="EMBL" id="CP000742">
    <property type="protein sequence ID" value="ABR54150.1"/>
    <property type="molecule type" value="Genomic_DNA"/>
</dbReference>
<dbReference type="SUPFAM" id="SSF140371">
    <property type="entry name" value="Vng1086c-like"/>
    <property type="match status" value="1"/>
</dbReference>
<gene>
    <name evidence="1" type="ordered locus">Mevan_0241</name>
</gene>